<accession>A0AAD2H004</accession>
<evidence type="ECO:0000256" key="4">
    <source>
        <dbReference type="SAM" id="Phobius"/>
    </source>
</evidence>
<reference evidence="5" key="1">
    <citation type="submission" date="2023-11" db="EMBL/GenBank/DDBJ databases">
        <authorList>
            <person name="De Vega J J."/>
            <person name="De Vega J J."/>
        </authorList>
    </citation>
    <scope>NUCLEOTIDE SEQUENCE</scope>
</reference>
<keyword evidence="4" id="KW-0472">Membrane</keyword>
<evidence type="ECO:0000256" key="3">
    <source>
        <dbReference type="ARBA" id="ARBA00035112"/>
    </source>
</evidence>
<name>A0AAD2H004_9AGAR</name>
<dbReference type="AlphaFoldDB" id="A0AAD2H004"/>
<dbReference type="PANTHER" id="PTHR33365:SF11">
    <property type="entry name" value="TAT PATHWAY SIGNAL SEQUENCE"/>
    <property type="match status" value="1"/>
</dbReference>
<dbReference type="PANTHER" id="PTHR33365">
    <property type="entry name" value="YALI0B05434P"/>
    <property type="match status" value="1"/>
</dbReference>
<feature type="transmembrane region" description="Helical" evidence="4">
    <location>
        <begin position="6"/>
        <end position="25"/>
    </location>
</feature>
<keyword evidence="4" id="KW-0812">Transmembrane</keyword>
<dbReference type="GO" id="GO:0016491">
    <property type="term" value="F:oxidoreductase activity"/>
    <property type="evidence" value="ECO:0007669"/>
    <property type="project" value="UniProtKB-KW"/>
</dbReference>
<keyword evidence="4" id="KW-1133">Transmembrane helix</keyword>
<evidence type="ECO:0000256" key="1">
    <source>
        <dbReference type="ARBA" id="ARBA00004685"/>
    </source>
</evidence>
<comment type="caution">
    <text evidence="5">The sequence shown here is derived from an EMBL/GenBank/DDBJ whole genome shotgun (WGS) entry which is preliminary data.</text>
</comment>
<keyword evidence="6" id="KW-1185">Reference proteome</keyword>
<organism evidence="5 6">
    <name type="scientific">Mycena citricolor</name>
    <dbReference type="NCBI Taxonomy" id="2018698"/>
    <lineage>
        <taxon>Eukaryota</taxon>
        <taxon>Fungi</taxon>
        <taxon>Dikarya</taxon>
        <taxon>Basidiomycota</taxon>
        <taxon>Agaricomycotina</taxon>
        <taxon>Agaricomycetes</taxon>
        <taxon>Agaricomycetidae</taxon>
        <taxon>Agaricales</taxon>
        <taxon>Marasmiineae</taxon>
        <taxon>Mycenaceae</taxon>
        <taxon>Mycena</taxon>
    </lineage>
</organism>
<dbReference type="Pfam" id="PF11807">
    <property type="entry name" value="UstYa"/>
    <property type="match status" value="1"/>
</dbReference>
<sequence length="196" mass="21573">MLTSTQTTWLVVAVAFSLMFNVLSYRQLNLPFASDLELGAQLPLNELPLLVRPAALQFSLIADKYRIADDAAWASLIPSDGRIRSPSAAAPDQKYFTVGLYSDLHCLNLLRTAYLAHKDKHESGMRFPVDALAPQCVSQLRQALTCAADLTLDPTTSICEPDGTCDPAAAGHLVVHKCRDWAQVREFVEMNQARAE</sequence>
<evidence type="ECO:0000313" key="5">
    <source>
        <dbReference type="EMBL" id="CAK5266175.1"/>
    </source>
</evidence>
<dbReference type="InterPro" id="IPR021765">
    <property type="entry name" value="UstYa-like"/>
</dbReference>
<dbReference type="EMBL" id="CAVNYO010000108">
    <property type="protein sequence ID" value="CAK5266175.1"/>
    <property type="molecule type" value="Genomic_DNA"/>
</dbReference>
<keyword evidence="2" id="KW-0560">Oxidoreductase</keyword>
<dbReference type="Proteomes" id="UP001295794">
    <property type="component" value="Unassembled WGS sequence"/>
</dbReference>
<evidence type="ECO:0000256" key="2">
    <source>
        <dbReference type="ARBA" id="ARBA00023002"/>
    </source>
</evidence>
<protein>
    <submittedName>
        <fullName evidence="5">Uncharacterized protein</fullName>
    </submittedName>
</protein>
<dbReference type="GO" id="GO:0043386">
    <property type="term" value="P:mycotoxin biosynthetic process"/>
    <property type="evidence" value="ECO:0007669"/>
    <property type="project" value="InterPro"/>
</dbReference>
<comment type="similarity">
    <text evidence="3">Belongs to the ustYa family.</text>
</comment>
<proteinExistence type="inferred from homology"/>
<gene>
    <name evidence="5" type="ORF">MYCIT1_LOCUS7765</name>
</gene>
<evidence type="ECO:0000313" key="6">
    <source>
        <dbReference type="Proteomes" id="UP001295794"/>
    </source>
</evidence>
<comment type="pathway">
    <text evidence="1">Mycotoxin biosynthesis.</text>
</comment>